<dbReference type="Gene3D" id="2.40.30.10">
    <property type="entry name" value="Translation factors"/>
    <property type="match status" value="1"/>
</dbReference>
<protein>
    <recommendedName>
        <fullName evidence="3">Translation elongation factor-like protein</fullName>
    </recommendedName>
</protein>
<evidence type="ECO:0008006" key="3">
    <source>
        <dbReference type="Google" id="ProtNLM"/>
    </source>
</evidence>
<reference evidence="1 2" key="1">
    <citation type="journal article" date="2016" name="Nat. Commun.">
        <title>Thousands of microbial genomes shed light on interconnected biogeochemical processes in an aquifer system.</title>
        <authorList>
            <person name="Anantharaman K."/>
            <person name="Brown C.T."/>
            <person name="Hug L.A."/>
            <person name="Sharon I."/>
            <person name="Castelle C.J."/>
            <person name="Probst A.J."/>
            <person name="Thomas B.C."/>
            <person name="Singh A."/>
            <person name="Wilkins M.J."/>
            <person name="Karaoz U."/>
            <person name="Brodie E.L."/>
            <person name="Williams K.H."/>
            <person name="Hubbard S.S."/>
            <person name="Banfield J.F."/>
        </authorList>
    </citation>
    <scope>NUCLEOTIDE SEQUENCE [LARGE SCALE GENOMIC DNA]</scope>
</reference>
<dbReference type="STRING" id="1801726.A3H02_01585"/>
<dbReference type="InterPro" id="IPR009000">
    <property type="entry name" value="Transl_B-barrel_sf"/>
</dbReference>
<dbReference type="AlphaFoldDB" id="A0A1G2F2C1"/>
<accession>A0A1G2F2C1</accession>
<dbReference type="SUPFAM" id="SSF50447">
    <property type="entry name" value="Translation proteins"/>
    <property type="match status" value="1"/>
</dbReference>
<name>A0A1G2F2C1_9BACT</name>
<proteinExistence type="predicted"/>
<organism evidence="1 2">
    <name type="scientific">Candidatus Niyogibacteria bacterium RIFCSPLOWO2_12_FULL_41_13</name>
    <dbReference type="NCBI Taxonomy" id="1801726"/>
    <lineage>
        <taxon>Bacteria</taxon>
        <taxon>Candidatus Niyogiibacteriota</taxon>
    </lineage>
</organism>
<sequence length="84" mass="9543">MEKEIGKVVHYFDHVQAAVVALTADLKIGDTVKFVRHDEEVFHQKVESMQIEHKAVTEAKAGEETAIKVEHKVKQGTIVYKIEE</sequence>
<dbReference type="Proteomes" id="UP000176787">
    <property type="component" value="Unassembled WGS sequence"/>
</dbReference>
<evidence type="ECO:0000313" key="1">
    <source>
        <dbReference type="EMBL" id="OGZ31738.1"/>
    </source>
</evidence>
<dbReference type="EMBL" id="MHMS01000022">
    <property type="protein sequence ID" value="OGZ31738.1"/>
    <property type="molecule type" value="Genomic_DNA"/>
</dbReference>
<evidence type="ECO:0000313" key="2">
    <source>
        <dbReference type="Proteomes" id="UP000176787"/>
    </source>
</evidence>
<comment type="caution">
    <text evidence="1">The sequence shown here is derived from an EMBL/GenBank/DDBJ whole genome shotgun (WGS) entry which is preliminary data.</text>
</comment>
<gene>
    <name evidence="1" type="ORF">A3H02_01585</name>
</gene>